<organism evidence="1 2">
    <name type="scientific">Entomophthora muscae</name>
    <dbReference type="NCBI Taxonomy" id="34485"/>
    <lineage>
        <taxon>Eukaryota</taxon>
        <taxon>Fungi</taxon>
        <taxon>Fungi incertae sedis</taxon>
        <taxon>Zoopagomycota</taxon>
        <taxon>Entomophthoromycotina</taxon>
        <taxon>Entomophthoromycetes</taxon>
        <taxon>Entomophthorales</taxon>
        <taxon>Entomophthoraceae</taxon>
        <taxon>Entomophthora</taxon>
    </lineage>
</organism>
<evidence type="ECO:0000313" key="2">
    <source>
        <dbReference type="Proteomes" id="UP001165960"/>
    </source>
</evidence>
<proteinExistence type="predicted"/>
<comment type="caution">
    <text evidence="1">The sequence shown here is derived from an EMBL/GenBank/DDBJ whole genome shotgun (WGS) entry which is preliminary data.</text>
</comment>
<dbReference type="Proteomes" id="UP001165960">
    <property type="component" value="Unassembled WGS sequence"/>
</dbReference>
<protein>
    <submittedName>
        <fullName evidence="1">Uncharacterized protein</fullName>
    </submittedName>
</protein>
<sequence>MRSKRDLVNPRTIYHPDRLLPQLPRRLPHLPAPSANPLRPSQLPASLPPAFCLLAKTLCQPSTAQPAANSPAASLLLARLLAPWVPVSCQTPTWAPVFTPQSIKGHTHL</sequence>
<reference evidence="1" key="1">
    <citation type="submission" date="2022-04" db="EMBL/GenBank/DDBJ databases">
        <title>Genome of the entomopathogenic fungus Entomophthora muscae.</title>
        <authorList>
            <person name="Elya C."/>
            <person name="Lovett B.R."/>
            <person name="Lee E."/>
            <person name="Macias A.M."/>
            <person name="Hajek A.E."/>
            <person name="De Bivort B.L."/>
            <person name="Kasson M.T."/>
            <person name="De Fine Licht H.H."/>
            <person name="Stajich J.E."/>
        </authorList>
    </citation>
    <scope>NUCLEOTIDE SEQUENCE</scope>
    <source>
        <strain evidence="1">Berkeley</strain>
    </source>
</reference>
<dbReference type="EMBL" id="QTSX02006301">
    <property type="protein sequence ID" value="KAJ9055820.1"/>
    <property type="molecule type" value="Genomic_DNA"/>
</dbReference>
<keyword evidence="2" id="KW-1185">Reference proteome</keyword>
<name>A0ACC2S0K3_9FUNG</name>
<evidence type="ECO:0000313" key="1">
    <source>
        <dbReference type="EMBL" id="KAJ9055820.1"/>
    </source>
</evidence>
<accession>A0ACC2S0K3</accession>
<gene>
    <name evidence="1" type="ORF">DSO57_1039262</name>
</gene>